<proteinExistence type="inferred from homology"/>
<dbReference type="GO" id="GO:0032259">
    <property type="term" value="P:methylation"/>
    <property type="evidence" value="ECO:0007669"/>
    <property type="project" value="UniProtKB-KW"/>
</dbReference>
<evidence type="ECO:0000256" key="3">
    <source>
        <dbReference type="ARBA" id="ARBA00022679"/>
    </source>
</evidence>
<dbReference type="PANTHER" id="PTHR45790:SF3">
    <property type="entry name" value="S-ADENOSYL-L-METHIONINE-DEPENDENT UROPORPHYRINOGEN III METHYLTRANSFERASE, CHLOROPLASTIC"/>
    <property type="match status" value="1"/>
</dbReference>
<dbReference type="Gene3D" id="3.40.1010.10">
    <property type="entry name" value="Cobalt-precorrin-4 Transmethylase, Domain 1"/>
    <property type="match status" value="1"/>
</dbReference>
<evidence type="ECO:0000256" key="1">
    <source>
        <dbReference type="ARBA" id="ARBA00012162"/>
    </source>
</evidence>
<evidence type="ECO:0000256" key="2">
    <source>
        <dbReference type="ARBA" id="ARBA00022603"/>
    </source>
</evidence>
<evidence type="ECO:0000259" key="8">
    <source>
        <dbReference type="Pfam" id="PF02602"/>
    </source>
</evidence>
<evidence type="ECO:0000256" key="4">
    <source>
        <dbReference type="ARBA" id="ARBA00022691"/>
    </source>
</evidence>
<keyword evidence="2 6" id="KW-0489">Methyltransferase</keyword>
<dbReference type="InterPro" id="IPR003043">
    <property type="entry name" value="Uropor_MeTrfase_CS"/>
</dbReference>
<evidence type="ECO:0000313" key="9">
    <source>
        <dbReference type="EMBL" id="MBD3326915.1"/>
    </source>
</evidence>
<name>A0A9D5JZJ2_9BACT</name>
<evidence type="ECO:0000313" key="10">
    <source>
        <dbReference type="Proteomes" id="UP000649604"/>
    </source>
</evidence>
<dbReference type="Gene3D" id="3.40.50.10090">
    <property type="match status" value="1"/>
</dbReference>
<accession>A0A9D5JZJ2</accession>
<dbReference type="InterPro" id="IPR036108">
    <property type="entry name" value="4pyrrol_syn_uPrphyn_synt_sf"/>
</dbReference>
<dbReference type="InterPro" id="IPR003754">
    <property type="entry name" value="4pyrrol_synth_uPrphyn_synth"/>
</dbReference>
<dbReference type="EMBL" id="WJJP01000660">
    <property type="protein sequence ID" value="MBD3326915.1"/>
    <property type="molecule type" value="Genomic_DNA"/>
</dbReference>
<dbReference type="GO" id="GO:0004852">
    <property type="term" value="F:uroporphyrinogen-III synthase activity"/>
    <property type="evidence" value="ECO:0007669"/>
    <property type="project" value="InterPro"/>
</dbReference>
<dbReference type="SUPFAM" id="SSF53790">
    <property type="entry name" value="Tetrapyrrole methylase"/>
    <property type="match status" value="1"/>
</dbReference>
<dbReference type="GO" id="GO:0019354">
    <property type="term" value="P:siroheme biosynthetic process"/>
    <property type="evidence" value="ECO:0007669"/>
    <property type="project" value="InterPro"/>
</dbReference>
<dbReference type="Pfam" id="PF00590">
    <property type="entry name" value="TP_methylase"/>
    <property type="match status" value="1"/>
</dbReference>
<evidence type="ECO:0000256" key="5">
    <source>
        <dbReference type="ARBA" id="ARBA00023244"/>
    </source>
</evidence>
<sequence length="362" mass="39698">MQTGKVYLVGAGPGDPGLLTLKAKECLQRADIVIYDNLANDELLTYVPPQATRVYVGKKAGQHTLKQPEINRLLVESAQMHDVVVRLKGGDPFLFGRGGEEALELVAQDIPFEVVPGISSGVAAATYAGIPVTHRELSASVAFITGHESPHKAPGSASVNWQRMAESCDTLVIFMGVKNLPNIVRELLDAGISEAMPVAVIREGTYNSQRTITGTLRTIVPLVTEHNLTPPAIIVIGKVVALRVHLSWFENRPLFGQTIVITRNLTSESTLATMLEAQGAHIFCFPTIDIVEIRPNKDLETALARLDQYDWLLFTSGNAVRIFFDRLLQQHDIRALKNIRIAAIGKPSAVKLRDYHLKADFI</sequence>
<dbReference type="CDD" id="cd11642">
    <property type="entry name" value="SUMT"/>
    <property type="match status" value="1"/>
</dbReference>
<dbReference type="InterPro" id="IPR014777">
    <property type="entry name" value="4pyrrole_Mease_sub1"/>
</dbReference>
<dbReference type="PANTHER" id="PTHR45790">
    <property type="entry name" value="SIROHEME SYNTHASE-RELATED"/>
    <property type="match status" value="1"/>
</dbReference>
<dbReference type="FunFam" id="3.30.950.10:FF:000001">
    <property type="entry name" value="Siroheme synthase"/>
    <property type="match status" value="1"/>
</dbReference>
<feature type="non-terminal residue" evidence="9">
    <location>
        <position position="362"/>
    </location>
</feature>
<dbReference type="Gene3D" id="3.30.950.10">
    <property type="entry name" value="Methyltransferase, Cobalt-precorrin-4 Transmethylase, Domain 2"/>
    <property type="match status" value="1"/>
</dbReference>
<feature type="domain" description="Tetrapyrrole biosynthesis uroporphyrinogen III synthase" evidence="8">
    <location>
        <begin position="270"/>
        <end position="362"/>
    </location>
</feature>
<keyword evidence="4" id="KW-0949">S-adenosyl-L-methionine</keyword>
<evidence type="ECO:0000259" key="7">
    <source>
        <dbReference type="Pfam" id="PF00590"/>
    </source>
</evidence>
<dbReference type="Proteomes" id="UP000649604">
    <property type="component" value="Unassembled WGS sequence"/>
</dbReference>
<dbReference type="CDD" id="cd06578">
    <property type="entry name" value="HemD"/>
    <property type="match status" value="1"/>
</dbReference>
<comment type="similarity">
    <text evidence="6">Belongs to the precorrin methyltransferase family.</text>
</comment>
<dbReference type="PROSITE" id="PS00839">
    <property type="entry name" value="SUMT_1"/>
    <property type="match status" value="1"/>
</dbReference>
<comment type="caution">
    <text evidence="9">The sequence shown here is derived from an EMBL/GenBank/DDBJ whole genome shotgun (WGS) entry which is preliminary data.</text>
</comment>
<reference evidence="9" key="1">
    <citation type="submission" date="2019-11" db="EMBL/GenBank/DDBJ databases">
        <title>Microbial mats filling the niche in hypersaline microbial mats.</title>
        <authorList>
            <person name="Wong H.L."/>
            <person name="Macleod F.I."/>
            <person name="White R.A. III"/>
            <person name="Burns B.P."/>
        </authorList>
    </citation>
    <scope>NUCLEOTIDE SEQUENCE</scope>
    <source>
        <strain evidence="9">Rbin_158</strain>
    </source>
</reference>
<dbReference type="GO" id="GO:0004851">
    <property type="term" value="F:uroporphyrin-III C-methyltransferase activity"/>
    <property type="evidence" value="ECO:0007669"/>
    <property type="project" value="UniProtKB-EC"/>
</dbReference>
<dbReference type="Pfam" id="PF02602">
    <property type="entry name" value="HEM4"/>
    <property type="match status" value="1"/>
</dbReference>
<dbReference type="InterPro" id="IPR014776">
    <property type="entry name" value="4pyrrole_Mease_sub2"/>
</dbReference>
<dbReference type="EC" id="2.1.1.107" evidence="1"/>
<evidence type="ECO:0000256" key="6">
    <source>
        <dbReference type="RuleBase" id="RU003960"/>
    </source>
</evidence>
<keyword evidence="5" id="KW-0627">Porphyrin biosynthesis</keyword>
<dbReference type="FunFam" id="3.40.1010.10:FF:000001">
    <property type="entry name" value="Siroheme synthase"/>
    <property type="match status" value="1"/>
</dbReference>
<dbReference type="NCBIfam" id="NF004790">
    <property type="entry name" value="PRK06136.1"/>
    <property type="match status" value="1"/>
</dbReference>
<gene>
    <name evidence="9" type="primary">cobA</name>
    <name evidence="9" type="ORF">GF339_20185</name>
</gene>
<organism evidence="9 10">
    <name type="scientific">candidate division KSB3 bacterium</name>
    <dbReference type="NCBI Taxonomy" id="2044937"/>
    <lineage>
        <taxon>Bacteria</taxon>
        <taxon>candidate division KSB3</taxon>
    </lineage>
</organism>
<dbReference type="NCBIfam" id="TIGR01469">
    <property type="entry name" value="cobA_cysG_Cterm"/>
    <property type="match status" value="1"/>
</dbReference>
<keyword evidence="3 6" id="KW-0808">Transferase</keyword>
<feature type="domain" description="Tetrapyrrole methylase" evidence="7">
    <location>
        <begin position="5"/>
        <end position="219"/>
    </location>
</feature>
<dbReference type="SUPFAM" id="SSF69618">
    <property type="entry name" value="HemD-like"/>
    <property type="match status" value="1"/>
</dbReference>
<dbReference type="AlphaFoldDB" id="A0A9D5JZJ2"/>
<protein>
    <recommendedName>
        <fullName evidence="1">uroporphyrinogen-III C-methyltransferase</fullName>
        <ecNumber evidence="1">2.1.1.107</ecNumber>
    </recommendedName>
</protein>
<dbReference type="InterPro" id="IPR000878">
    <property type="entry name" value="4pyrrol_Mease"/>
</dbReference>
<dbReference type="InterPro" id="IPR035996">
    <property type="entry name" value="4pyrrol_Methylase_sf"/>
</dbReference>
<dbReference type="InterPro" id="IPR050161">
    <property type="entry name" value="Siro_Cobalamin_biosynth"/>
</dbReference>
<dbReference type="InterPro" id="IPR006366">
    <property type="entry name" value="CobA/CysG_C"/>
</dbReference>
<dbReference type="PROSITE" id="PS00840">
    <property type="entry name" value="SUMT_2"/>
    <property type="match status" value="1"/>
</dbReference>